<reference evidence="8 9" key="1">
    <citation type="submission" date="2022-11" db="UniProtKB">
        <authorList>
            <consortium name="WormBaseParasite"/>
        </authorList>
    </citation>
    <scope>IDENTIFICATION</scope>
</reference>
<dbReference type="InterPro" id="IPR009050">
    <property type="entry name" value="Globin-like_sf"/>
</dbReference>
<feature type="transmembrane region" description="Helical" evidence="5">
    <location>
        <begin position="117"/>
        <end position="136"/>
    </location>
</feature>
<name>A0A915ET79_9BILA</name>
<evidence type="ECO:0000313" key="9">
    <source>
        <dbReference type="WBParaSite" id="jg9560"/>
    </source>
</evidence>
<dbReference type="PROSITE" id="PS50262">
    <property type="entry name" value="G_PROTEIN_RECEP_F1_2"/>
    <property type="match status" value="1"/>
</dbReference>
<keyword evidence="2 5" id="KW-0812">Transmembrane</keyword>
<dbReference type="PANTHER" id="PTHR46641">
    <property type="entry name" value="FMRFAMIDE RECEPTOR-RELATED"/>
    <property type="match status" value="1"/>
</dbReference>
<dbReference type="GO" id="GO:0016020">
    <property type="term" value="C:membrane"/>
    <property type="evidence" value="ECO:0007669"/>
    <property type="project" value="UniProtKB-SubCell"/>
</dbReference>
<evidence type="ECO:0000256" key="3">
    <source>
        <dbReference type="ARBA" id="ARBA00022989"/>
    </source>
</evidence>
<evidence type="ECO:0000256" key="5">
    <source>
        <dbReference type="SAM" id="Phobius"/>
    </source>
</evidence>
<dbReference type="CDD" id="cd14978">
    <property type="entry name" value="7tmA_FMRFamide_R-like"/>
    <property type="match status" value="1"/>
</dbReference>
<dbReference type="PANTHER" id="PTHR46641:SF13">
    <property type="entry name" value="G_PROTEIN_RECEP_F1_2 DOMAIN-CONTAINING PROTEIN"/>
    <property type="match status" value="1"/>
</dbReference>
<dbReference type="InterPro" id="IPR012292">
    <property type="entry name" value="Globin/Proto"/>
</dbReference>
<evidence type="ECO:0000256" key="2">
    <source>
        <dbReference type="ARBA" id="ARBA00022692"/>
    </source>
</evidence>
<evidence type="ECO:0000256" key="4">
    <source>
        <dbReference type="ARBA" id="ARBA00023136"/>
    </source>
</evidence>
<feature type="transmembrane region" description="Helical" evidence="5">
    <location>
        <begin position="84"/>
        <end position="105"/>
    </location>
</feature>
<dbReference type="GO" id="GO:0019825">
    <property type="term" value="F:oxygen binding"/>
    <property type="evidence" value="ECO:0007669"/>
    <property type="project" value="InterPro"/>
</dbReference>
<protein>
    <submittedName>
        <fullName evidence="8 9">G-protein coupled receptors family 1 profile domain-containing protein</fullName>
    </submittedName>
</protein>
<feature type="transmembrane region" description="Helical" evidence="5">
    <location>
        <begin position="286"/>
        <end position="310"/>
    </location>
</feature>
<comment type="subcellular location">
    <subcellularLocation>
        <location evidence="1">Membrane</location>
    </subcellularLocation>
</comment>
<dbReference type="SUPFAM" id="SSF81321">
    <property type="entry name" value="Family A G protein-coupled receptor-like"/>
    <property type="match status" value="1"/>
</dbReference>
<keyword evidence="7" id="KW-1185">Reference proteome</keyword>
<keyword evidence="3 5" id="KW-1133">Transmembrane helix</keyword>
<dbReference type="AlphaFoldDB" id="A0A915ET79"/>
<dbReference type="InterPro" id="IPR017452">
    <property type="entry name" value="GPCR_Rhodpsn_7TM"/>
</dbReference>
<dbReference type="SUPFAM" id="SSF46458">
    <property type="entry name" value="Globin-like"/>
    <property type="match status" value="1"/>
</dbReference>
<accession>A0A915ET79</accession>
<dbReference type="CDD" id="cd01040">
    <property type="entry name" value="Mb-like"/>
    <property type="match status" value="1"/>
</dbReference>
<dbReference type="Proteomes" id="UP000887574">
    <property type="component" value="Unplaced"/>
</dbReference>
<dbReference type="WBParaSite" id="jg7455">
    <property type="protein sequence ID" value="jg7455"/>
    <property type="gene ID" value="jg7455"/>
</dbReference>
<proteinExistence type="predicted"/>
<sequence>MGHLGVTSSSTTSMLGPATEYTTLLPTPPPNVTLCSQMHTWSNEYDLFSRVVNGYLTAACVTIGTIGNVMSVKQVRFTNFDRNRGVGLAVAIIILAFWDTLLLCYSSNPLFHAFSQIANTASIWSVVTITVQRYMATRDPFRTTRQNRVMFCSSFRGGGLGNGTKNRKQTQNLLHYLSKYRSHFRVPVFLSTLAILVNVPAFFEIYTIQCYLFPENRMAYGLQISELRLNSYYKLWYKVVFRMLVTSCGPNIFILSLTVLTVLLLRGTSRSRKQLFHMNETAMDRYSSRATMLTMISVMLVIKFLLFRSLSFVLDIWEVTFGLRHRVHQYIYLVDISNFLVLLNSATNCLIIYRGSRWLHEKLAERNTVKRERQLCLNNSNSKRRTALIQASWSQALKLTHNQFGGRVLYAILLKNPQMFAPFRSAPASSVPSKSSTLASLTAIGWREMTSPKPDKQPIVPIITLDTPSFGEYEARLDPYRETIEDVSEDKRLLVEAAAQATLMSALTPTGRTKKKSMDLLMNAKFHAIAEQIMNFIGELIEMMHTGESEHVITARIQAIGKIHHEHGITFPSSAWKEFKSSALSIISNCEFGSEEDRAETLEAWSSFLSVIIKEMKMGCGATEWWNTKTL</sequence>
<dbReference type="WBParaSite" id="jg9560">
    <property type="protein sequence ID" value="jg9560"/>
    <property type="gene ID" value="jg9560"/>
</dbReference>
<organism evidence="7 9">
    <name type="scientific">Ditylenchus dipsaci</name>
    <dbReference type="NCBI Taxonomy" id="166011"/>
    <lineage>
        <taxon>Eukaryota</taxon>
        <taxon>Metazoa</taxon>
        <taxon>Ecdysozoa</taxon>
        <taxon>Nematoda</taxon>
        <taxon>Chromadorea</taxon>
        <taxon>Rhabditida</taxon>
        <taxon>Tylenchina</taxon>
        <taxon>Tylenchomorpha</taxon>
        <taxon>Sphaerularioidea</taxon>
        <taxon>Anguinidae</taxon>
        <taxon>Anguininae</taxon>
        <taxon>Ditylenchus</taxon>
    </lineage>
</organism>
<evidence type="ECO:0000259" key="6">
    <source>
        <dbReference type="PROSITE" id="PS50262"/>
    </source>
</evidence>
<dbReference type="InterPro" id="IPR052954">
    <property type="entry name" value="GPCR-Ligand_Int"/>
</dbReference>
<evidence type="ECO:0000313" key="8">
    <source>
        <dbReference type="WBParaSite" id="jg7455"/>
    </source>
</evidence>
<feature type="transmembrane region" description="Helical" evidence="5">
    <location>
        <begin position="239"/>
        <end position="265"/>
    </location>
</feature>
<dbReference type="InterPro" id="IPR044399">
    <property type="entry name" value="Mb-like_M"/>
</dbReference>
<dbReference type="GO" id="GO:0020037">
    <property type="term" value="F:heme binding"/>
    <property type="evidence" value="ECO:0007669"/>
    <property type="project" value="InterPro"/>
</dbReference>
<evidence type="ECO:0000256" key="1">
    <source>
        <dbReference type="ARBA" id="ARBA00004370"/>
    </source>
</evidence>
<feature type="transmembrane region" description="Helical" evidence="5">
    <location>
        <begin position="52"/>
        <end position="72"/>
    </location>
</feature>
<feature type="transmembrane region" description="Helical" evidence="5">
    <location>
        <begin position="188"/>
        <end position="208"/>
    </location>
</feature>
<feature type="transmembrane region" description="Helical" evidence="5">
    <location>
        <begin position="330"/>
        <end position="353"/>
    </location>
</feature>
<dbReference type="Gene3D" id="1.20.1070.10">
    <property type="entry name" value="Rhodopsin 7-helix transmembrane proteins"/>
    <property type="match status" value="1"/>
</dbReference>
<keyword evidence="4 5" id="KW-0472">Membrane</keyword>
<feature type="domain" description="G-protein coupled receptors family 1 profile" evidence="6">
    <location>
        <begin position="110"/>
        <end position="352"/>
    </location>
</feature>
<dbReference type="Gene3D" id="1.10.490.10">
    <property type="entry name" value="Globins"/>
    <property type="match status" value="1"/>
</dbReference>
<evidence type="ECO:0000313" key="7">
    <source>
        <dbReference type="Proteomes" id="UP000887574"/>
    </source>
</evidence>